<sequence>MGKLSIDFGMINSDNIEQLKKINQACFPVAYGDSFYRDMAKKSDENLCKFAYYSGLAIGAVCTRVEPIPDDPNGRSRLYIMTLGVLAAYRNHGIGSKLVESVMEYYESEKDGKLSTVDEIMVHTQTSNMDAMNFYMDRFGFEKGELVENYYKRIDPPHCYVLRKKLR</sequence>
<feature type="domain" description="N-acetyltransferase" evidence="3">
    <location>
        <begin position="6"/>
        <end position="167"/>
    </location>
</feature>
<dbReference type="GO" id="GO:0007064">
    <property type="term" value="P:mitotic sister chromatid cohesion"/>
    <property type="evidence" value="ECO:0007669"/>
    <property type="project" value="TreeGrafter"/>
</dbReference>
<dbReference type="InterPro" id="IPR051556">
    <property type="entry name" value="N-term/lysine_N-AcTrnsfr"/>
</dbReference>
<keyword evidence="5" id="KW-1185">Reference proteome</keyword>
<keyword evidence="1 4" id="KW-0808">Transferase</keyword>
<evidence type="ECO:0000256" key="2">
    <source>
        <dbReference type="ARBA" id="ARBA00023315"/>
    </source>
</evidence>
<dbReference type="SUPFAM" id="SSF55729">
    <property type="entry name" value="Acyl-CoA N-acyltransferases (Nat)"/>
    <property type="match status" value="1"/>
</dbReference>
<protein>
    <submittedName>
        <fullName evidence="4">N-acetyltransferase</fullName>
        <ecNumber evidence="4">2.3.1.-</ecNumber>
    </submittedName>
</protein>
<comment type="caution">
    <text evidence="4">The sequence shown here is derived from an EMBL/GenBank/DDBJ whole genome shotgun (WGS) entry which is preliminary data.</text>
</comment>
<dbReference type="FunFam" id="3.40.630.30:FF:000006">
    <property type="entry name" value="Putative n-alpha-acetyltransferase 50"/>
    <property type="match status" value="1"/>
</dbReference>
<name>A0AAD8YCK1_9STRA</name>
<organism evidence="4 5">
    <name type="scientific">Skeletonema marinoi</name>
    <dbReference type="NCBI Taxonomy" id="267567"/>
    <lineage>
        <taxon>Eukaryota</taxon>
        <taxon>Sar</taxon>
        <taxon>Stramenopiles</taxon>
        <taxon>Ochrophyta</taxon>
        <taxon>Bacillariophyta</taxon>
        <taxon>Coscinodiscophyceae</taxon>
        <taxon>Thalassiosirophycidae</taxon>
        <taxon>Thalassiosirales</taxon>
        <taxon>Skeletonemataceae</taxon>
        <taxon>Skeletonema</taxon>
        <taxon>Skeletonema marinoi-dohrnii complex</taxon>
    </lineage>
</organism>
<reference evidence="4" key="1">
    <citation type="submission" date="2023-06" db="EMBL/GenBank/DDBJ databases">
        <title>Survivors Of The Sea: Transcriptome response of Skeletonema marinoi to long-term dormancy.</title>
        <authorList>
            <person name="Pinder M.I.M."/>
            <person name="Kourtchenko O."/>
            <person name="Robertson E.K."/>
            <person name="Larsson T."/>
            <person name="Maumus F."/>
            <person name="Osuna-Cruz C.M."/>
            <person name="Vancaester E."/>
            <person name="Stenow R."/>
            <person name="Vandepoele K."/>
            <person name="Ploug H."/>
            <person name="Bruchert V."/>
            <person name="Godhe A."/>
            <person name="Topel M."/>
        </authorList>
    </citation>
    <scope>NUCLEOTIDE SEQUENCE</scope>
    <source>
        <strain evidence="4">R05AC</strain>
    </source>
</reference>
<dbReference type="EMBL" id="JATAAI010000010">
    <property type="protein sequence ID" value="KAK1742816.1"/>
    <property type="molecule type" value="Genomic_DNA"/>
</dbReference>
<dbReference type="InterPro" id="IPR016181">
    <property type="entry name" value="Acyl_CoA_acyltransferase"/>
</dbReference>
<dbReference type="AlphaFoldDB" id="A0AAD8YCK1"/>
<evidence type="ECO:0000313" key="5">
    <source>
        <dbReference type="Proteomes" id="UP001224775"/>
    </source>
</evidence>
<gene>
    <name evidence="4" type="ORF">QTG54_006413</name>
</gene>
<dbReference type="Pfam" id="PF00583">
    <property type="entry name" value="Acetyltransf_1"/>
    <property type="match status" value="1"/>
</dbReference>
<dbReference type="Gene3D" id="3.40.630.30">
    <property type="match status" value="1"/>
</dbReference>
<keyword evidence="2 4" id="KW-0012">Acyltransferase</keyword>
<dbReference type="GO" id="GO:0031415">
    <property type="term" value="C:NatA complex"/>
    <property type="evidence" value="ECO:0007669"/>
    <property type="project" value="TreeGrafter"/>
</dbReference>
<dbReference type="InterPro" id="IPR000182">
    <property type="entry name" value="GNAT_dom"/>
</dbReference>
<dbReference type="PANTHER" id="PTHR42919:SF8">
    <property type="entry name" value="N-ALPHA-ACETYLTRANSFERASE 50"/>
    <property type="match status" value="1"/>
</dbReference>
<proteinExistence type="predicted"/>
<dbReference type="GO" id="GO:0008080">
    <property type="term" value="F:N-acetyltransferase activity"/>
    <property type="evidence" value="ECO:0007669"/>
    <property type="project" value="TreeGrafter"/>
</dbReference>
<evidence type="ECO:0000313" key="4">
    <source>
        <dbReference type="EMBL" id="KAK1742816.1"/>
    </source>
</evidence>
<dbReference type="Proteomes" id="UP001224775">
    <property type="component" value="Unassembled WGS sequence"/>
</dbReference>
<dbReference type="PROSITE" id="PS51186">
    <property type="entry name" value="GNAT"/>
    <property type="match status" value="1"/>
</dbReference>
<dbReference type="CDD" id="cd04301">
    <property type="entry name" value="NAT_SF"/>
    <property type="match status" value="1"/>
</dbReference>
<evidence type="ECO:0000256" key="1">
    <source>
        <dbReference type="ARBA" id="ARBA00022679"/>
    </source>
</evidence>
<accession>A0AAD8YCK1</accession>
<dbReference type="EC" id="2.3.1.-" evidence="4"/>
<dbReference type="PANTHER" id="PTHR42919">
    <property type="entry name" value="N-ALPHA-ACETYLTRANSFERASE"/>
    <property type="match status" value="1"/>
</dbReference>
<evidence type="ECO:0000259" key="3">
    <source>
        <dbReference type="PROSITE" id="PS51186"/>
    </source>
</evidence>